<dbReference type="SUPFAM" id="SSF56219">
    <property type="entry name" value="DNase I-like"/>
    <property type="match status" value="1"/>
</dbReference>
<dbReference type="InterPro" id="IPR036691">
    <property type="entry name" value="Endo/exonu/phosph_ase_sf"/>
</dbReference>
<dbReference type="Ensembl" id="ENSEBUT00000018464.1">
    <property type="protein sequence ID" value="ENSEBUP00000017888.1"/>
    <property type="gene ID" value="ENSEBUG00000011181.1"/>
</dbReference>
<proteinExistence type="predicted"/>
<dbReference type="GeneTree" id="ENSGT00930000152869"/>
<evidence type="ECO:0008006" key="3">
    <source>
        <dbReference type="Google" id="ProtNLM"/>
    </source>
</evidence>
<accession>A0A8C4QPH2</accession>
<evidence type="ECO:0000313" key="2">
    <source>
        <dbReference type="Proteomes" id="UP000694388"/>
    </source>
</evidence>
<organism evidence="1 2">
    <name type="scientific">Eptatretus burgeri</name>
    <name type="common">Inshore hagfish</name>
    <dbReference type="NCBI Taxonomy" id="7764"/>
    <lineage>
        <taxon>Eukaryota</taxon>
        <taxon>Metazoa</taxon>
        <taxon>Chordata</taxon>
        <taxon>Craniata</taxon>
        <taxon>Vertebrata</taxon>
        <taxon>Cyclostomata</taxon>
        <taxon>Myxini</taxon>
        <taxon>Myxiniformes</taxon>
        <taxon>Myxinidae</taxon>
        <taxon>Eptatretinae</taxon>
        <taxon>Eptatretus</taxon>
    </lineage>
</organism>
<dbReference type="AlphaFoldDB" id="A0A8C4QPH2"/>
<reference evidence="1" key="1">
    <citation type="submission" date="2025-08" db="UniProtKB">
        <authorList>
            <consortium name="Ensembl"/>
        </authorList>
    </citation>
    <scope>IDENTIFICATION</scope>
</reference>
<protein>
    <recommendedName>
        <fullName evidence="3">Endonuclease/exonuclease/phosphatase domain-containing protein</fullName>
    </recommendedName>
</protein>
<evidence type="ECO:0000313" key="1">
    <source>
        <dbReference type="Ensembl" id="ENSEBUP00000017888.1"/>
    </source>
</evidence>
<name>A0A8C4QPH2_EPTBU</name>
<keyword evidence="2" id="KW-1185">Reference proteome</keyword>
<reference evidence="1" key="2">
    <citation type="submission" date="2025-09" db="UniProtKB">
        <authorList>
            <consortium name="Ensembl"/>
        </authorList>
    </citation>
    <scope>IDENTIFICATION</scope>
</reference>
<sequence length="162" mass="18332">MVLHITSFNINGGQAPLRRVQTIQGCESLKADIILQQETHATNTLVAEWGRLFKGQWFLSGFPTPKAVILLKGIFFSILKDFIKDLESTAFICIAGDFNFTVCPSLDRNSHETHAASTKIVGSIIKQYELKDYIFPNTDTFTAREPNLEDRWGQIPQNLSWK</sequence>
<dbReference type="Proteomes" id="UP000694388">
    <property type="component" value="Unplaced"/>
</dbReference>